<gene>
    <name evidence="4" type="ORF">DPMN_140753</name>
</gene>
<evidence type="ECO:0000256" key="1">
    <source>
        <dbReference type="SAM" id="MobiDB-lite"/>
    </source>
</evidence>
<sequence>MPYHFLRFKMSWLVICILCGARLTLCEDNSVPPSTDSIDSTTRNPNNQDLSTEENHKNITPLVDKSPSVTTNSGSGANNSGPYLTSSQSSTTSVPRTDAITTKTTSQTSPVPVYDRKWMDYFITGTSVNGVDIVFAMSLMYTPGDLRFPLFTQFEMKGRIVNYKEGSYFSGNVTKPVNASFGWIQMTKGLGTVETGETAGMRTAIIIIIPTCIACIGVCATVAIICWAVKKGFLRGRHKEYRLFSNTLVAYETEAETIHI</sequence>
<feature type="compositionally biased region" description="Polar residues" evidence="1">
    <location>
        <begin position="67"/>
        <end position="109"/>
    </location>
</feature>
<reference evidence="4" key="1">
    <citation type="journal article" date="2019" name="bioRxiv">
        <title>The Genome of the Zebra Mussel, Dreissena polymorpha: A Resource for Invasive Species Research.</title>
        <authorList>
            <person name="McCartney M.A."/>
            <person name="Auch B."/>
            <person name="Kono T."/>
            <person name="Mallez S."/>
            <person name="Zhang Y."/>
            <person name="Obille A."/>
            <person name="Becker A."/>
            <person name="Abrahante J.E."/>
            <person name="Garbe J."/>
            <person name="Badalamenti J.P."/>
            <person name="Herman A."/>
            <person name="Mangelson H."/>
            <person name="Liachko I."/>
            <person name="Sullivan S."/>
            <person name="Sone E.D."/>
            <person name="Koren S."/>
            <person name="Silverstein K.A.T."/>
            <person name="Beckman K.B."/>
            <person name="Gohl D.M."/>
        </authorList>
    </citation>
    <scope>NUCLEOTIDE SEQUENCE</scope>
    <source>
        <strain evidence="4">Duluth1</strain>
        <tissue evidence="4">Whole animal</tissue>
    </source>
</reference>
<dbReference type="EMBL" id="JAIWYP010000006">
    <property type="protein sequence ID" value="KAH3812324.1"/>
    <property type="molecule type" value="Genomic_DNA"/>
</dbReference>
<dbReference type="AlphaFoldDB" id="A0A9D4GB09"/>
<keyword evidence="3" id="KW-0732">Signal</keyword>
<reference evidence="4" key="2">
    <citation type="submission" date="2020-11" db="EMBL/GenBank/DDBJ databases">
        <authorList>
            <person name="McCartney M.A."/>
            <person name="Auch B."/>
            <person name="Kono T."/>
            <person name="Mallez S."/>
            <person name="Becker A."/>
            <person name="Gohl D.M."/>
            <person name="Silverstein K.A.T."/>
            <person name="Koren S."/>
            <person name="Bechman K.B."/>
            <person name="Herman A."/>
            <person name="Abrahante J.E."/>
            <person name="Garbe J."/>
        </authorList>
    </citation>
    <scope>NUCLEOTIDE SEQUENCE</scope>
    <source>
        <strain evidence="4">Duluth1</strain>
        <tissue evidence="4">Whole animal</tissue>
    </source>
</reference>
<evidence type="ECO:0000313" key="4">
    <source>
        <dbReference type="EMBL" id="KAH3812324.1"/>
    </source>
</evidence>
<keyword evidence="2" id="KW-0472">Membrane</keyword>
<dbReference type="Proteomes" id="UP000828390">
    <property type="component" value="Unassembled WGS sequence"/>
</dbReference>
<comment type="caution">
    <text evidence="4">The sequence shown here is derived from an EMBL/GenBank/DDBJ whole genome shotgun (WGS) entry which is preliminary data.</text>
</comment>
<name>A0A9D4GB09_DREPO</name>
<feature type="chain" id="PRO_5039589530" evidence="3">
    <location>
        <begin position="27"/>
        <end position="260"/>
    </location>
</feature>
<feature type="region of interest" description="Disordered" evidence="1">
    <location>
        <begin position="30"/>
        <end position="109"/>
    </location>
</feature>
<feature type="compositionally biased region" description="Polar residues" evidence="1">
    <location>
        <begin position="31"/>
        <end position="50"/>
    </location>
</feature>
<feature type="signal peptide" evidence="3">
    <location>
        <begin position="1"/>
        <end position="26"/>
    </location>
</feature>
<organism evidence="4 5">
    <name type="scientific">Dreissena polymorpha</name>
    <name type="common">Zebra mussel</name>
    <name type="synonym">Mytilus polymorpha</name>
    <dbReference type="NCBI Taxonomy" id="45954"/>
    <lineage>
        <taxon>Eukaryota</taxon>
        <taxon>Metazoa</taxon>
        <taxon>Spiralia</taxon>
        <taxon>Lophotrochozoa</taxon>
        <taxon>Mollusca</taxon>
        <taxon>Bivalvia</taxon>
        <taxon>Autobranchia</taxon>
        <taxon>Heteroconchia</taxon>
        <taxon>Euheterodonta</taxon>
        <taxon>Imparidentia</taxon>
        <taxon>Neoheterodontei</taxon>
        <taxon>Myida</taxon>
        <taxon>Dreissenoidea</taxon>
        <taxon>Dreissenidae</taxon>
        <taxon>Dreissena</taxon>
    </lineage>
</organism>
<feature type="transmembrane region" description="Helical" evidence="2">
    <location>
        <begin position="204"/>
        <end position="229"/>
    </location>
</feature>
<evidence type="ECO:0000256" key="3">
    <source>
        <dbReference type="SAM" id="SignalP"/>
    </source>
</evidence>
<keyword evidence="2" id="KW-1133">Transmembrane helix</keyword>
<proteinExistence type="predicted"/>
<keyword evidence="2" id="KW-0812">Transmembrane</keyword>
<evidence type="ECO:0000256" key="2">
    <source>
        <dbReference type="SAM" id="Phobius"/>
    </source>
</evidence>
<protein>
    <submittedName>
        <fullName evidence="4">Uncharacterized protein</fullName>
    </submittedName>
</protein>
<accession>A0A9D4GB09</accession>
<keyword evidence="5" id="KW-1185">Reference proteome</keyword>
<evidence type="ECO:0000313" key="5">
    <source>
        <dbReference type="Proteomes" id="UP000828390"/>
    </source>
</evidence>